<accession>A0AAW2EP13</accession>
<gene>
    <name evidence="1" type="ORF">PUN28_016856</name>
</gene>
<sequence>MFILETELAQLAYDSHRLDEFGMHLSIELLWLRRADSSPSYAELPLVSVGYTLDYCEASRAHSRCIEVEIKGLVLEDRTP</sequence>
<name>A0AAW2EP13_9HYME</name>
<keyword evidence="2" id="KW-1185">Reference proteome</keyword>
<comment type="caution">
    <text evidence="1">The sequence shown here is derived from an EMBL/GenBank/DDBJ whole genome shotgun (WGS) entry which is preliminary data.</text>
</comment>
<organism evidence="1 2">
    <name type="scientific">Cardiocondyla obscurior</name>
    <dbReference type="NCBI Taxonomy" id="286306"/>
    <lineage>
        <taxon>Eukaryota</taxon>
        <taxon>Metazoa</taxon>
        <taxon>Ecdysozoa</taxon>
        <taxon>Arthropoda</taxon>
        <taxon>Hexapoda</taxon>
        <taxon>Insecta</taxon>
        <taxon>Pterygota</taxon>
        <taxon>Neoptera</taxon>
        <taxon>Endopterygota</taxon>
        <taxon>Hymenoptera</taxon>
        <taxon>Apocrita</taxon>
        <taxon>Aculeata</taxon>
        <taxon>Formicoidea</taxon>
        <taxon>Formicidae</taxon>
        <taxon>Myrmicinae</taxon>
        <taxon>Cardiocondyla</taxon>
    </lineage>
</organism>
<proteinExistence type="predicted"/>
<evidence type="ECO:0000313" key="1">
    <source>
        <dbReference type="EMBL" id="KAL0105471.1"/>
    </source>
</evidence>
<dbReference type="Proteomes" id="UP001430953">
    <property type="component" value="Unassembled WGS sequence"/>
</dbReference>
<protein>
    <submittedName>
        <fullName evidence="1">Uncharacterized protein</fullName>
    </submittedName>
</protein>
<evidence type="ECO:0000313" key="2">
    <source>
        <dbReference type="Proteomes" id="UP001430953"/>
    </source>
</evidence>
<reference evidence="1 2" key="1">
    <citation type="submission" date="2023-03" db="EMBL/GenBank/DDBJ databases">
        <title>High recombination rates correlate with genetic variation in Cardiocondyla obscurior ants.</title>
        <authorList>
            <person name="Errbii M."/>
        </authorList>
    </citation>
    <scope>NUCLEOTIDE SEQUENCE [LARGE SCALE GENOMIC DNA]</scope>
    <source>
        <strain evidence="1">Alpha-2009</strain>
        <tissue evidence="1">Whole body</tissue>
    </source>
</reference>
<dbReference type="AlphaFoldDB" id="A0AAW2EP13"/>
<dbReference type="EMBL" id="JADYXP020000019">
    <property type="protein sequence ID" value="KAL0105471.1"/>
    <property type="molecule type" value="Genomic_DNA"/>
</dbReference>